<sequence length="67" mass="7277">MKVTPGITGLSRPRVHIDGVVWHLDVGSSHPGAGAGSKGLAVRQLKRHASWVQNVSYIAFYNRNVVQ</sequence>
<protein>
    <submittedName>
        <fullName evidence="1">Uncharacterized protein</fullName>
    </submittedName>
</protein>
<comment type="caution">
    <text evidence="1">The sequence shown here is derived from an EMBL/GenBank/DDBJ whole genome shotgun (WGS) entry which is preliminary data.</text>
</comment>
<proteinExistence type="predicted"/>
<dbReference type="EMBL" id="QMNG01000003">
    <property type="protein sequence ID" value="RLC37553.1"/>
    <property type="molecule type" value="Genomic_DNA"/>
</dbReference>
<gene>
    <name evidence="1" type="ORF">DRH29_01655</name>
</gene>
<name>A0A420ZD82_UNCK3</name>
<organism evidence="1 2">
    <name type="scientific">candidate division Kazan bacterium</name>
    <dbReference type="NCBI Taxonomy" id="2202143"/>
    <lineage>
        <taxon>Bacteria</taxon>
        <taxon>Bacteria division Kazan-3B-28</taxon>
    </lineage>
</organism>
<dbReference type="AlphaFoldDB" id="A0A420ZD82"/>
<evidence type="ECO:0000313" key="2">
    <source>
        <dbReference type="Proteomes" id="UP000281261"/>
    </source>
</evidence>
<reference evidence="1 2" key="1">
    <citation type="submission" date="2018-06" db="EMBL/GenBank/DDBJ databases">
        <title>Extensive metabolic versatility and redundancy in microbially diverse, dynamic hydrothermal sediments.</title>
        <authorList>
            <person name="Dombrowski N."/>
            <person name="Teske A."/>
            <person name="Baker B.J."/>
        </authorList>
    </citation>
    <scope>NUCLEOTIDE SEQUENCE [LARGE SCALE GENOMIC DNA]</scope>
    <source>
        <strain evidence="1">B79_G16</strain>
    </source>
</reference>
<accession>A0A420ZD82</accession>
<dbReference type="Proteomes" id="UP000281261">
    <property type="component" value="Unassembled WGS sequence"/>
</dbReference>
<evidence type="ECO:0000313" key="1">
    <source>
        <dbReference type="EMBL" id="RLC37553.1"/>
    </source>
</evidence>